<dbReference type="FunCoup" id="A0A7J7BZA4">
    <property type="interactions" value="33"/>
</dbReference>
<keyword evidence="1" id="KW-0472">Membrane</keyword>
<gene>
    <name evidence="3" type="ORF">HS088_TW22G00901</name>
</gene>
<feature type="domain" description="BURP" evidence="2">
    <location>
        <begin position="85"/>
        <end position="302"/>
    </location>
</feature>
<reference evidence="3 4" key="1">
    <citation type="journal article" date="2020" name="Nat. Commun.">
        <title>Genome of Tripterygium wilfordii and identification of cytochrome P450 involved in triptolide biosynthesis.</title>
        <authorList>
            <person name="Tu L."/>
            <person name="Su P."/>
            <person name="Zhang Z."/>
            <person name="Gao L."/>
            <person name="Wang J."/>
            <person name="Hu T."/>
            <person name="Zhou J."/>
            <person name="Zhang Y."/>
            <person name="Zhao Y."/>
            <person name="Liu Y."/>
            <person name="Song Y."/>
            <person name="Tong Y."/>
            <person name="Lu Y."/>
            <person name="Yang J."/>
            <person name="Xu C."/>
            <person name="Jia M."/>
            <person name="Peters R.J."/>
            <person name="Huang L."/>
            <person name="Gao W."/>
        </authorList>
    </citation>
    <scope>NUCLEOTIDE SEQUENCE [LARGE SCALE GENOMIC DNA]</scope>
    <source>
        <strain evidence="4">cv. XIE 37</strain>
        <tissue evidence="3">Leaf</tissue>
    </source>
</reference>
<evidence type="ECO:0000313" key="4">
    <source>
        <dbReference type="Proteomes" id="UP000593562"/>
    </source>
</evidence>
<dbReference type="InParanoid" id="A0A7J7BZA4"/>
<dbReference type="AlphaFoldDB" id="A0A7J7BZA4"/>
<evidence type="ECO:0000256" key="1">
    <source>
        <dbReference type="SAM" id="Phobius"/>
    </source>
</evidence>
<dbReference type="InterPro" id="IPR044816">
    <property type="entry name" value="BURP"/>
</dbReference>
<organism evidence="3 4">
    <name type="scientific">Tripterygium wilfordii</name>
    <name type="common">Thunder God vine</name>
    <dbReference type="NCBI Taxonomy" id="458696"/>
    <lineage>
        <taxon>Eukaryota</taxon>
        <taxon>Viridiplantae</taxon>
        <taxon>Streptophyta</taxon>
        <taxon>Embryophyta</taxon>
        <taxon>Tracheophyta</taxon>
        <taxon>Spermatophyta</taxon>
        <taxon>Magnoliopsida</taxon>
        <taxon>eudicotyledons</taxon>
        <taxon>Gunneridae</taxon>
        <taxon>Pentapetalae</taxon>
        <taxon>rosids</taxon>
        <taxon>fabids</taxon>
        <taxon>Celastrales</taxon>
        <taxon>Celastraceae</taxon>
        <taxon>Tripterygium</taxon>
    </lineage>
</organism>
<evidence type="ECO:0000259" key="2">
    <source>
        <dbReference type="PROSITE" id="PS51277"/>
    </source>
</evidence>
<sequence>MGFGVSSWNIFLGVLIVVMIAQGARKITYGEWKIPDHNGVTYDLRQHHDMNEQQRFDPAKQVDGDYHHHQHSHNMPHMDPSVNIFFTIKDLKVGKRMLLHFPNKDPSKSPHLLSQQEASSIPFSSTQLPYLLDLFSFSKDSPQAKAIAYTLRECEFKPIKGETKLCATSLESMLDYARSIFGSDTPFKVVTTNYLSKPTKDLQNYTILERPREVSAPQVIPCHKMPYPYAVFFCHTQKSKNRLFEVLVGAEKGERVQAVAVCHMDTSEWNTDHPSFAVLGIKPGTQPVCHFIPVDNLVWVPSSG</sequence>
<dbReference type="EMBL" id="JAAARO010000022">
    <property type="protein sequence ID" value="KAF5727213.1"/>
    <property type="molecule type" value="Genomic_DNA"/>
</dbReference>
<dbReference type="PROSITE" id="PS51277">
    <property type="entry name" value="BURP"/>
    <property type="match status" value="1"/>
</dbReference>
<dbReference type="Pfam" id="PF03181">
    <property type="entry name" value="BURP"/>
    <property type="match status" value="1"/>
</dbReference>
<keyword evidence="1" id="KW-0812">Transmembrane</keyword>
<accession>A0A7J7BZA4</accession>
<dbReference type="Proteomes" id="UP000593562">
    <property type="component" value="Unassembled WGS sequence"/>
</dbReference>
<name>A0A7J7BZA4_TRIWF</name>
<feature type="transmembrane region" description="Helical" evidence="1">
    <location>
        <begin position="6"/>
        <end position="24"/>
    </location>
</feature>
<dbReference type="PANTHER" id="PTHR31236:SF41">
    <property type="entry name" value="BURP DOMAIN PROTEIN USPL1"/>
    <property type="match status" value="1"/>
</dbReference>
<dbReference type="OrthoDB" id="1909293at2759"/>
<proteinExistence type="predicted"/>
<keyword evidence="1" id="KW-1133">Transmembrane helix</keyword>
<protein>
    <recommendedName>
        <fullName evidence="2">BURP domain-containing protein</fullName>
    </recommendedName>
</protein>
<evidence type="ECO:0000313" key="3">
    <source>
        <dbReference type="EMBL" id="KAF5727213.1"/>
    </source>
</evidence>
<dbReference type="InterPro" id="IPR004873">
    <property type="entry name" value="BURP_dom"/>
</dbReference>
<keyword evidence="4" id="KW-1185">Reference proteome</keyword>
<dbReference type="SMART" id="SM01045">
    <property type="entry name" value="BURP"/>
    <property type="match status" value="1"/>
</dbReference>
<comment type="caution">
    <text evidence="3">The sequence shown here is derived from an EMBL/GenBank/DDBJ whole genome shotgun (WGS) entry which is preliminary data.</text>
</comment>
<dbReference type="PANTHER" id="PTHR31236">
    <property type="entry name" value="BURP DOMAIN PROTEIN USPL1-LIKE"/>
    <property type="match status" value="1"/>
</dbReference>